<evidence type="ECO:0008006" key="2">
    <source>
        <dbReference type="Google" id="ProtNLM"/>
    </source>
</evidence>
<dbReference type="SUPFAM" id="SSF56784">
    <property type="entry name" value="HAD-like"/>
    <property type="match status" value="1"/>
</dbReference>
<dbReference type="InterPro" id="IPR036412">
    <property type="entry name" value="HAD-like_sf"/>
</dbReference>
<gene>
    <name evidence="1" type="ORF">S03H2_50286</name>
</gene>
<dbReference type="AlphaFoldDB" id="X1H1V2"/>
<accession>X1H1V2</accession>
<sequence>PLGLLKPEDLRNFGSTLDKSFSPGIKTLPRDLKKIVKEYDNVVREFNVDIEFYIISSGLLEIIEGSKFIRDNFSGIYASQLGVDENGILSYIKRCITFTEKTRYLFEINKGISIEDTRKMPYLVNKKIPYEERRIPLSNFIYIGDGQTDVPCFSLLEQFGGKSFGVFNPKDKKSAKRALIEFIVPQRVSLGFYEPKYRKEDPLGSLLRLTVESRVSDIHVEKGVTR</sequence>
<dbReference type="InterPro" id="IPR023214">
    <property type="entry name" value="HAD_sf"/>
</dbReference>
<feature type="non-terminal residue" evidence="1">
    <location>
        <position position="1"/>
    </location>
</feature>
<dbReference type="EMBL" id="BARU01031828">
    <property type="protein sequence ID" value="GAH64121.1"/>
    <property type="molecule type" value="Genomic_DNA"/>
</dbReference>
<proteinExistence type="predicted"/>
<evidence type="ECO:0000313" key="1">
    <source>
        <dbReference type="EMBL" id="GAH64121.1"/>
    </source>
</evidence>
<name>X1H1V2_9ZZZZ</name>
<reference evidence="1" key="1">
    <citation type="journal article" date="2014" name="Front. Microbiol.">
        <title>High frequency of phylogenetically diverse reductive dehalogenase-homologous genes in deep subseafloor sedimentary metagenomes.</title>
        <authorList>
            <person name="Kawai M."/>
            <person name="Futagami T."/>
            <person name="Toyoda A."/>
            <person name="Takaki Y."/>
            <person name="Nishi S."/>
            <person name="Hori S."/>
            <person name="Arai W."/>
            <person name="Tsubouchi T."/>
            <person name="Morono Y."/>
            <person name="Uchiyama I."/>
            <person name="Ito T."/>
            <person name="Fujiyama A."/>
            <person name="Inagaki F."/>
            <person name="Takami H."/>
        </authorList>
    </citation>
    <scope>NUCLEOTIDE SEQUENCE</scope>
    <source>
        <strain evidence="1">Expedition CK06-06</strain>
    </source>
</reference>
<protein>
    <recommendedName>
        <fullName evidence="2">Haloacid dehalogenase-like hydrolase</fullName>
    </recommendedName>
</protein>
<dbReference type="Gene3D" id="3.40.50.1000">
    <property type="entry name" value="HAD superfamily/HAD-like"/>
    <property type="match status" value="1"/>
</dbReference>
<organism evidence="1">
    <name type="scientific">marine sediment metagenome</name>
    <dbReference type="NCBI Taxonomy" id="412755"/>
    <lineage>
        <taxon>unclassified sequences</taxon>
        <taxon>metagenomes</taxon>
        <taxon>ecological metagenomes</taxon>
    </lineage>
</organism>
<comment type="caution">
    <text evidence="1">The sequence shown here is derived from an EMBL/GenBank/DDBJ whole genome shotgun (WGS) entry which is preliminary data.</text>
</comment>